<evidence type="ECO:0000256" key="1">
    <source>
        <dbReference type="ARBA" id="ARBA00022714"/>
    </source>
</evidence>
<dbReference type="RefSeq" id="WP_006504000.1">
    <property type="nucleotide sequence ID" value="NZ_BAGZ01000022.1"/>
</dbReference>
<proteinExistence type="predicted"/>
<evidence type="ECO:0000259" key="5">
    <source>
        <dbReference type="PROSITE" id="PS50937"/>
    </source>
</evidence>
<dbReference type="Proteomes" id="UP000008495">
    <property type="component" value="Unassembled WGS sequence"/>
</dbReference>
<dbReference type="SMART" id="SM00422">
    <property type="entry name" value="HTH_MERR"/>
    <property type="match status" value="1"/>
</dbReference>
<dbReference type="GO" id="GO:0006979">
    <property type="term" value="P:response to oxidative stress"/>
    <property type="evidence" value="ECO:0007669"/>
    <property type="project" value="InterPro"/>
</dbReference>
<evidence type="ECO:0000313" key="7">
    <source>
        <dbReference type="Proteomes" id="UP000008495"/>
    </source>
</evidence>
<reference evidence="6 7" key="1">
    <citation type="submission" date="2012-08" db="EMBL/GenBank/DDBJ databases">
        <title>Whole genome shotgun sequence of Austwickia chelonae NBRC 105200.</title>
        <authorList>
            <person name="Yoshida I."/>
            <person name="Hosoyama A."/>
            <person name="Tsuchikane K."/>
            <person name="Katsumata H."/>
            <person name="Ando Y."/>
            <person name="Ohji S."/>
            <person name="Hamada M."/>
            <person name="Tamura T."/>
            <person name="Yamazoe A."/>
            <person name="Yamazaki S."/>
            <person name="Fujita N."/>
        </authorList>
    </citation>
    <scope>NUCLEOTIDE SEQUENCE [LARGE SCALE GENOMIC DNA]</scope>
    <source>
        <strain evidence="6 7">NBRC 105200</strain>
    </source>
</reference>
<accession>K6VAH8</accession>
<dbReference type="STRING" id="100225.SAMN05421595_2551"/>
<feature type="domain" description="HTH merR-type" evidence="5">
    <location>
        <begin position="10"/>
        <end position="78"/>
    </location>
</feature>
<dbReference type="EMBL" id="BAGZ01000022">
    <property type="protein sequence ID" value="GAB79243.1"/>
    <property type="molecule type" value="Genomic_DNA"/>
</dbReference>
<dbReference type="InterPro" id="IPR047057">
    <property type="entry name" value="MerR_fam"/>
</dbReference>
<dbReference type="InterPro" id="IPR009061">
    <property type="entry name" value="DNA-bd_dom_put_sf"/>
</dbReference>
<dbReference type="PANTHER" id="PTHR30204:SF0">
    <property type="entry name" value="REDOX-SENSITIVE TRANSCRIPTIONAL ACTIVATOR SOXR"/>
    <property type="match status" value="1"/>
</dbReference>
<dbReference type="GO" id="GO:0003700">
    <property type="term" value="F:DNA-binding transcription factor activity"/>
    <property type="evidence" value="ECO:0007669"/>
    <property type="project" value="InterPro"/>
</dbReference>
<dbReference type="GO" id="GO:0051537">
    <property type="term" value="F:2 iron, 2 sulfur cluster binding"/>
    <property type="evidence" value="ECO:0007669"/>
    <property type="project" value="UniProtKB-KW"/>
</dbReference>
<evidence type="ECO:0000256" key="2">
    <source>
        <dbReference type="ARBA" id="ARBA00023004"/>
    </source>
</evidence>
<dbReference type="OrthoDB" id="9802944at2"/>
<dbReference type="eggNOG" id="COG0789">
    <property type="taxonomic scope" value="Bacteria"/>
</dbReference>
<dbReference type="PANTHER" id="PTHR30204">
    <property type="entry name" value="REDOX-CYCLING DRUG-SENSING TRANSCRIPTIONAL ACTIVATOR SOXR"/>
    <property type="match status" value="1"/>
</dbReference>
<keyword evidence="7" id="KW-1185">Reference proteome</keyword>
<keyword evidence="1" id="KW-0001">2Fe-2S</keyword>
<organism evidence="6 7">
    <name type="scientific">Austwickia chelonae NBRC 105200</name>
    <dbReference type="NCBI Taxonomy" id="1184607"/>
    <lineage>
        <taxon>Bacteria</taxon>
        <taxon>Bacillati</taxon>
        <taxon>Actinomycetota</taxon>
        <taxon>Actinomycetes</taxon>
        <taxon>Micrococcales</taxon>
        <taxon>Dermatophilaceae</taxon>
        <taxon>Austwickia</taxon>
    </lineage>
</organism>
<keyword evidence="4" id="KW-0238">DNA-binding</keyword>
<dbReference type="Gene3D" id="1.10.1660.10">
    <property type="match status" value="1"/>
</dbReference>
<evidence type="ECO:0000256" key="3">
    <source>
        <dbReference type="ARBA" id="ARBA00023014"/>
    </source>
</evidence>
<gene>
    <name evidence="6" type="ORF">AUCHE_22_00130</name>
</gene>
<dbReference type="NCBIfam" id="TIGR01950">
    <property type="entry name" value="SoxR"/>
    <property type="match status" value="1"/>
</dbReference>
<dbReference type="SUPFAM" id="SSF46955">
    <property type="entry name" value="Putative DNA-binding domain"/>
    <property type="match status" value="1"/>
</dbReference>
<protein>
    <submittedName>
        <fullName evidence="6">Putative MerR family transcriptional regulator</fullName>
    </submittedName>
</protein>
<keyword evidence="1" id="KW-0479">Metal-binding</keyword>
<dbReference type="GO" id="GO:0003677">
    <property type="term" value="F:DNA binding"/>
    <property type="evidence" value="ECO:0007669"/>
    <property type="project" value="UniProtKB-KW"/>
</dbReference>
<evidence type="ECO:0000313" key="6">
    <source>
        <dbReference type="EMBL" id="GAB79243.1"/>
    </source>
</evidence>
<sequence length="164" mass="18913">MSRQLTMHDMLPIGNISERSGVPVPTLRFYEEQGILTSYRTSGNQRRYPRHVLRRLAFIKAAQQFGMSLADIRKALDHLPQNDVPTESDWKYLTGIWQKSLQERIDQLTAMRDSLDYCVGCGCLSTSRCPLVNPNDICAAEPLQNRRRRNAHAGQPVRRRSHRH</sequence>
<dbReference type="InterPro" id="IPR000551">
    <property type="entry name" value="MerR-type_HTH_dom"/>
</dbReference>
<name>K6VAH8_9MICO</name>
<keyword evidence="3" id="KW-0411">Iron-sulfur</keyword>
<comment type="caution">
    <text evidence="6">The sequence shown here is derived from an EMBL/GenBank/DDBJ whole genome shotgun (WGS) entry which is preliminary data.</text>
</comment>
<dbReference type="PROSITE" id="PS50937">
    <property type="entry name" value="HTH_MERR_2"/>
    <property type="match status" value="1"/>
</dbReference>
<dbReference type="Pfam" id="PF13411">
    <property type="entry name" value="MerR_1"/>
    <property type="match status" value="1"/>
</dbReference>
<keyword evidence="2" id="KW-0408">Iron</keyword>
<dbReference type="AlphaFoldDB" id="K6VAH8"/>
<dbReference type="InterPro" id="IPR010211">
    <property type="entry name" value="Redox-sen_tscrpt-act_SoxR"/>
</dbReference>
<dbReference type="PRINTS" id="PR00040">
    <property type="entry name" value="HTHMERR"/>
</dbReference>
<evidence type="ECO:0000256" key="4">
    <source>
        <dbReference type="ARBA" id="ARBA00023125"/>
    </source>
</evidence>